<name>A0AA88WBX3_9ASTE</name>
<dbReference type="AlphaFoldDB" id="A0AA88WBX3"/>
<dbReference type="SUPFAM" id="SSF49599">
    <property type="entry name" value="TRAF domain-like"/>
    <property type="match status" value="1"/>
</dbReference>
<dbReference type="Pfam" id="PF22486">
    <property type="entry name" value="MATH_2"/>
    <property type="match status" value="1"/>
</dbReference>
<proteinExistence type="predicted"/>
<reference evidence="3" key="1">
    <citation type="submission" date="2022-12" db="EMBL/GenBank/DDBJ databases">
        <title>Draft genome assemblies for two species of Escallonia (Escalloniales).</title>
        <authorList>
            <person name="Chanderbali A."/>
            <person name="Dervinis C."/>
            <person name="Anghel I."/>
            <person name="Soltis D."/>
            <person name="Soltis P."/>
            <person name="Zapata F."/>
        </authorList>
    </citation>
    <scope>NUCLEOTIDE SEQUENCE</scope>
    <source>
        <strain evidence="3">UCBG64.0493</strain>
        <tissue evidence="3">Leaf</tissue>
    </source>
</reference>
<evidence type="ECO:0000313" key="4">
    <source>
        <dbReference type="Proteomes" id="UP001188597"/>
    </source>
</evidence>
<evidence type="ECO:0000313" key="3">
    <source>
        <dbReference type="EMBL" id="KAK3023134.1"/>
    </source>
</evidence>
<dbReference type="InterPro" id="IPR008974">
    <property type="entry name" value="TRAF-like"/>
</dbReference>
<dbReference type="PANTHER" id="PTHR46162">
    <property type="entry name" value="TRAF-LIKE FAMILY PROTEIN"/>
    <property type="match status" value="1"/>
</dbReference>
<gene>
    <name evidence="3" type="ORF">RJ639_043973</name>
</gene>
<dbReference type="EMBL" id="JAVXUP010000676">
    <property type="protein sequence ID" value="KAK3023134.1"/>
    <property type="molecule type" value="Genomic_DNA"/>
</dbReference>
<feature type="domain" description="MATH" evidence="2">
    <location>
        <begin position="1"/>
        <end position="106"/>
    </location>
</feature>
<dbReference type="InterPro" id="IPR002083">
    <property type="entry name" value="MATH/TRAF_dom"/>
</dbReference>
<evidence type="ECO:0000259" key="2">
    <source>
        <dbReference type="PROSITE" id="PS50144"/>
    </source>
</evidence>
<organism evidence="3 4">
    <name type="scientific">Escallonia herrerae</name>
    <dbReference type="NCBI Taxonomy" id="1293975"/>
    <lineage>
        <taxon>Eukaryota</taxon>
        <taxon>Viridiplantae</taxon>
        <taxon>Streptophyta</taxon>
        <taxon>Embryophyta</taxon>
        <taxon>Tracheophyta</taxon>
        <taxon>Spermatophyta</taxon>
        <taxon>Magnoliopsida</taxon>
        <taxon>eudicotyledons</taxon>
        <taxon>Gunneridae</taxon>
        <taxon>Pentapetalae</taxon>
        <taxon>asterids</taxon>
        <taxon>campanulids</taxon>
        <taxon>Escalloniales</taxon>
        <taxon>Escalloniaceae</taxon>
        <taxon>Escallonia</taxon>
    </lineage>
</organism>
<dbReference type="CDD" id="cd00121">
    <property type="entry name" value="MATH"/>
    <property type="match status" value="1"/>
</dbReference>
<accession>A0AA88WBX3</accession>
<evidence type="ECO:0000256" key="1">
    <source>
        <dbReference type="SAM" id="MobiDB-lite"/>
    </source>
</evidence>
<dbReference type="PROSITE" id="PS50144">
    <property type="entry name" value="MATH"/>
    <property type="match status" value="1"/>
</dbReference>
<keyword evidence="4" id="KW-1185">Reference proteome</keyword>
<dbReference type="Proteomes" id="UP001188597">
    <property type="component" value="Unassembled WGS sequence"/>
</dbReference>
<feature type="region of interest" description="Disordered" evidence="1">
    <location>
        <begin position="1"/>
        <end position="22"/>
    </location>
</feature>
<dbReference type="PANTHER" id="PTHR46162:SF2">
    <property type="entry name" value="ANKYRIN REPEAT-CONTAINING PROTEIN-RELATED"/>
    <property type="match status" value="1"/>
</dbReference>
<dbReference type="Gene3D" id="2.60.210.10">
    <property type="entry name" value="Apoptosis, Tumor Necrosis Factor Receptor Associated Protein 2, Chain A"/>
    <property type="match status" value="1"/>
</dbReference>
<protein>
    <recommendedName>
        <fullName evidence="2">MATH domain-containing protein</fullName>
    </recommendedName>
</protein>
<sequence>MGRERGETKLSPYPSGHTEAKGEKHVALYLEIEETKDLSPGWHVDASIKMFRFDHSKDKYLTVEVTERFSIAHASWGESAFFPLKDLNNLSKGFLVNNMVTLEAAFLHISVVKDLSTRGLLLTP</sequence>
<comment type="caution">
    <text evidence="3">The sequence shown here is derived from an EMBL/GenBank/DDBJ whole genome shotgun (WGS) entry which is preliminary data.</text>
</comment>